<protein>
    <recommendedName>
        <fullName evidence="1">DUF4461 domain-containing protein</fullName>
    </recommendedName>
</protein>
<gene>
    <name evidence="2" type="ORF">SEMRO_4_G003170.1</name>
</gene>
<accession>A0A9N8D4Q8</accession>
<reference evidence="2" key="1">
    <citation type="submission" date="2020-06" db="EMBL/GenBank/DDBJ databases">
        <authorList>
            <consortium name="Plant Systems Biology data submission"/>
        </authorList>
    </citation>
    <scope>NUCLEOTIDE SEQUENCE</scope>
    <source>
        <strain evidence="2">D6</strain>
    </source>
</reference>
<organism evidence="2 3">
    <name type="scientific">Seminavis robusta</name>
    <dbReference type="NCBI Taxonomy" id="568900"/>
    <lineage>
        <taxon>Eukaryota</taxon>
        <taxon>Sar</taxon>
        <taxon>Stramenopiles</taxon>
        <taxon>Ochrophyta</taxon>
        <taxon>Bacillariophyta</taxon>
        <taxon>Bacillariophyceae</taxon>
        <taxon>Bacillariophycidae</taxon>
        <taxon>Naviculales</taxon>
        <taxon>Naviculaceae</taxon>
        <taxon>Seminavis</taxon>
    </lineage>
</organism>
<dbReference type="EMBL" id="CAICTM010000004">
    <property type="protein sequence ID" value="CAB9496342.1"/>
    <property type="molecule type" value="Genomic_DNA"/>
</dbReference>
<dbReference type="InterPro" id="IPR027989">
    <property type="entry name" value="DUF4461"/>
</dbReference>
<proteinExistence type="predicted"/>
<keyword evidence="3" id="KW-1185">Reference proteome</keyword>
<name>A0A9N8D4Q8_9STRA</name>
<dbReference type="Pfam" id="PF14688">
    <property type="entry name" value="DUF4461"/>
    <property type="match status" value="1"/>
</dbReference>
<evidence type="ECO:0000313" key="2">
    <source>
        <dbReference type="EMBL" id="CAB9496342.1"/>
    </source>
</evidence>
<evidence type="ECO:0000313" key="3">
    <source>
        <dbReference type="Proteomes" id="UP001153069"/>
    </source>
</evidence>
<sequence>MASGLSALPPSVYVNRLRRAFFLRVHPDRFRSHNVTVRSNQAKLVQVLNNRMTFPDFVLWQGQGSATAPLPASTTIPSESLKYVLEHHDGSLIQKSIQLTDSVDSILASMAEALESSGAASLPPPPKMTAKKTTTMPNDNIVWTQSTSTSSSTQPDIDHRFDINTTRGRDLLAFCETLDRQQVEERRQFRMDANANAAIGRRLYQFQSIDGLSLFWSSRSFAILLRTLIQLHEEHHHQFLVESFYPLRLVFSNNDYNFEEALDLYGGVLHLHPGYTPLQWLEILRKVTPERLKTLQHHRQQLELAQRKIQSALGCRIKKGFTCNSQDYYHFVLKLAHHLPNQEGADGEVVPVTSAVALESIHVVVESADACRFRCIVTQEGQIRVGAMMPVDTVLSAIHRDAAEARRRRDRDRKERAIADERAKQVQWELGLTRKVYKAGTFRISHEDFQKCLQRVLHLEPDQKGRLKLSLGGNALGVAGSGQFCQLGDDGAVIIPHDWAVNGTQEATASAFSS</sequence>
<evidence type="ECO:0000259" key="1">
    <source>
        <dbReference type="Pfam" id="PF14688"/>
    </source>
</evidence>
<dbReference type="OrthoDB" id="44540at2759"/>
<dbReference type="AlphaFoldDB" id="A0A9N8D4Q8"/>
<comment type="caution">
    <text evidence="2">The sequence shown here is derived from an EMBL/GenBank/DDBJ whole genome shotgun (WGS) entry which is preliminary data.</text>
</comment>
<feature type="domain" description="DUF4461" evidence="1">
    <location>
        <begin position="216"/>
        <end position="499"/>
    </location>
</feature>
<dbReference type="Proteomes" id="UP001153069">
    <property type="component" value="Unassembled WGS sequence"/>
</dbReference>